<feature type="compositionally biased region" description="Low complexity" evidence="1">
    <location>
        <begin position="1"/>
        <end position="10"/>
    </location>
</feature>
<evidence type="ECO:0000313" key="3">
    <source>
        <dbReference type="Proteomes" id="UP000179076"/>
    </source>
</evidence>
<proteinExistence type="predicted"/>
<comment type="caution">
    <text evidence="2">The sequence shown here is derived from an EMBL/GenBank/DDBJ whole genome shotgun (WGS) entry which is preliminary data.</text>
</comment>
<sequence length="99" mass="10739">MTTDTTDTTTKAAPAKNNDQPSGRNASNQRVISRPGDVAGLVMMQVDAVNAKKDELTIAIKGLTDTTKQLVRAYADHAQAIVKLQQRIKTLEEKSSDKN</sequence>
<gene>
    <name evidence="2" type="ORF">A2W18_00185</name>
</gene>
<protein>
    <submittedName>
        <fullName evidence="2">Uncharacterized protein</fullName>
    </submittedName>
</protein>
<accession>A0A1F6V9R4</accession>
<feature type="compositionally biased region" description="Polar residues" evidence="1">
    <location>
        <begin position="17"/>
        <end position="31"/>
    </location>
</feature>
<reference evidence="2 3" key="1">
    <citation type="journal article" date="2016" name="Nat. Commun.">
        <title>Thousands of microbial genomes shed light on interconnected biogeochemical processes in an aquifer system.</title>
        <authorList>
            <person name="Anantharaman K."/>
            <person name="Brown C.T."/>
            <person name="Hug L.A."/>
            <person name="Sharon I."/>
            <person name="Castelle C.J."/>
            <person name="Probst A.J."/>
            <person name="Thomas B.C."/>
            <person name="Singh A."/>
            <person name="Wilkins M.J."/>
            <person name="Karaoz U."/>
            <person name="Brodie E.L."/>
            <person name="Williams K.H."/>
            <person name="Hubbard S.S."/>
            <person name="Banfield J.F."/>
        </authorList>
    </citation>
    <scope>NUCLEOTIDE SEQUENCE [LARGE SCALE GENOMIC DNA]</scope>
</reference>
<evidence type="ECO:0000256" key="1">
    <source>
        <dbReference type="SAM" id="MobiDB-lite"/>
    </source>
</evidence>
<dbReference type="AlphaFoldDB" id="A0A1F6V9R4"/>
<evidence type="ECO:0000313" key="2">
    <source>
        <dbReference type="EMBL" id="OGI66403.1"/>
    </source>
</evidence>
<dbReference type="EMBL" id="MFSP01000088">
    <property type="protein sequence ID" value="OGI66403.1"/>
    <property type="molecule type" value="Genomic_DNA"/>
</dbReference>
<name>A0A1F6V9R4_9PROT</name>
<feature type="region of interest" description="Disordered" evidence="1">
    <location>
        <begin position="1"/>
        <end position="34"/>
    </location>
</feature>
<organism evidence="2 3">
    <name type="scientific">Candidatus Muproteobacteria bacterium RBG_16_60_9</name>
    <dbReference type="NCBI Taxonomy" id="1817755"/>
    <lineage>
        <taxon>Bacteria</taxon>
        <taxon>Pseudomonadati</taxon>
        <taxon>Pseudomonadota</taxon>
        <taxon>Candidatus Muproteobacteria</taxon>
    </lineage>
</organism>
<dbReference type="Proteomes" id="UP000179076">
    <property type="component" value="Unassembled WGS sequence"/>
</dbReference>